<dbReference type="AlphaFoldDB" id="A0AAV5WTE6"/>
<keyword evidence="1" id="KW-0812">Transmembrane</keyword>
<keyword evidence="3" id="KW-1185">Reference proteome</keyword>
<organism evidence="2 3">
    <name type="scientific">Pristionchus fissidentatus</name>
    <dbReference type="NCBI Taxonomy" id="1538716"/>
    <lineage>
        <taxon>Eukaryota</taxon>
        <taxon>Metazoa</taxon>
        <taxon>Ecdysozoa</taxon>
        <taxon>Nematoda</taxon>
        <taxon>Chromadorea</taxon>
        <taxon>Rhabditida</taxon>
        <taxon>Rhabditina</taxon>
        <taxon>Diplogasteromorpha</taxon>
        <taxon>Diplogasteroidea</taxon>
        <taxon>Neodiplogasteridae</taxon>
        <taxon>Pristionchus</taxon>
    </lineage>
</organism>
<keyword evidence="1" id="KW-1133">Transmembrane helix</keyword>
<accession>A0AAV5WTE6</accession>
<evidence type="ECO:0000313" key="2">
    <source>
        <dbReference type="EMBL" id="GMT32964.1"/>
    </source>
</evidence>
<keyword evidence="1" id="KW-0472">Membrane</keyword>
<feature type="non-terminal residue" evidence="2">
    <location>
        <position position="1"/>
    </location>
</feature>
<evidence type="ECO:0000313" key="3">
    <source>
        <dbReference type="Proteomes" id="UP001432322"/>
    </source>
</evidence>
<name>A0AAV5WTE6_9BILA</name>
<sequence>EYKCPLSLILDISLAMGCSLPLLLLLSLTLATSYPIPSRTRRDVVQFRTSIDTLGDDLVIPYSNVVLPGGFDGREKRGCPCGCGCNDRASTMNKQWLILQPNCRCCSSRGGCSCCSCRNRETGNGVEEAICPCGCGRKGCKCCCCNCNRRDNNGGGGCPCCE</sequence>
<reference evidence="2" key="1">
    <citation type="submission" date="2023-10" db="EMBL/GenBank/DDBJ databases">
        <title>Genome assembly of Pristionchus species.</title>
        <authorList>
            <person name="Yoshida K."/>
            <person name="Sommer R.J."/>
        </authorList>
    </citation>
    <scope>NUCLEOTIDE SEQUENCE</scope>
    <source>
        <strain evidence="2">RS5133</strain>
    </source>
</reference>
<feature type="non-terminal residue" evidence="2">
    <location>
        <position position="162"/>
    </location>
</feature>
<protein>
    <submittedName>
        <fullName evidence="2">Uncharacterized protein</fullName>
    </submittedName>
</protein>
<gene>
    <name evidence="2" type="ORF">PFISCL1PPCAC_24261</name>
</gene>
<feature type="transmembrane region" description="Helical" evidence="1">
    <location>
        <begin position="12"/>
        <end position="32"/>
    </location>
</feature>
<proteinExistence type="predicted"/>
<dbReference type="Proteomes" id="UP001432322">
    <property type="component" value="Unassembled WGS sequence"/>
</dbReference>
<comment type="caution">
    <text evidence="2">The sequence shown here is derived from an EMBL/GenBank/DDBJ whole genome shotgun (WGS) entry which is preliminary data.</text>
</comment>
<evidence type="ECO:0000256" key="1">
    <source>
        <dbReference type="SAM" id="Phobius"/>
    </source>
</evidence>
<dbReference type="EMBL" id="BTSY01000006">
    <property type="protein sequence ID" value="GMT32964.1"/>
    <property type="molecule type" value="Genomic_DNA"/>
</dbReference>